<dbReference type="PANTHER" id="PTHR12608:SF1">
    <property type="entry name" value="TRANSMEMBRANE PROTEIN 165"/>
    <property type="match status" value="1"/>
</dbReference>
<feature type="transmembrane region" description="Helical" evidence="6">
    <location>
        <begin position="57"/>
        <end position="77"/>
    </location>
</feature>
<dbReference type="Proteomes" id="UP001152798">
    <property type="component" value="Chromosome 1"/>
</dbReference>
<evidence type="ECO:0000256" key="6">
    <source>
        <dbReference type="RuleBase" id="RU365102"/>
    </source>
</evidence>
<evidence type="ECO:0000313" key="8">
    <source>
        <dbReference type="Proteomes" id="UP001152798"/>
    </source>
</evidence>
<dbReference type="PANTHER" id="PTHR12608">
    <property type="entry name" value="TRANSMEMBRANE PROTEIN HTP-1 RELATED"/>
    <property type="match status" value="1"/>
</dbReference>
<keyword evidence="8" id="KW-1185">Reference proteome</keyword>
<gene>
    <name evidence="7" type="ORF">NEZAVI_LOCUS647</name>
</gene>
<dbReference type="InterPro" id="IPR001727">
    <property type="entry name" value="GDT1-like"/>
</dbReference>
<evidence type="ECO:0000256" key="5">
    <source>
        <dbReference type="ARBA" id="ARBA00023136"/>
    </source>
</evidence>
<dbReference type="PROSITE" id="PS01214">
    <property type="entry name" value="UPF0016"/>
    <property type="match status" value="1"/>
</dbReference>
<evidence type="ECO:0000256" key="1">
    <source>
        <dbReference type="ARBA" id="ARBA00004141"/>
    </source>
</evidence>
<dbReference type="AlphaFoldDB" id="A0A9P0GX10"/>
<comment type="similarity">
    <text evidence="2 6">Belongs to the GDT1 family.</text>
</comment>
<dbReference type="Pfam" id="PF01169">
    <property type="entry name" value="GDT1"/>
    <property type="match status" value="2"/>
</dbReference>
<dbReference type="GO" id="GO:0005384">
    <property type="term" value="F:manganese ion transmembrane transporter activity"/>
    <property type="evidence" value="ECO:0007669"/>
    <property type="project" value="TreeGrafter"/>
</dbReference>
<dbReference type="GO" id="GO:0005794">
    <property type="term" value="C:Golgi apparatus"/>
    <property type="evidence" value="ECO:0007669"/>
    <property type="project" value="TreeGrafter"/>
</dbReference>
<keyword evidence="5 6" id="KW-0472">Membrane</keyword>
<feature type="transmembrane region" description="Helical" evidence="6">
    <location>
        <begin position="151"/>
        <end position="170"/>
    </location>
</feature>
<evidence type="ECO:0000256" key="2">
    <source>
        <dbReference type="ARBA" id="ARBA00009190"/>
    </source>
</evidence>
<proteinExistence type="inferred from homology"/>
<feature type="transmembrane region" description="Helical" evidence="6">
    <location>
        <begin position="83"/>
        <end position="102"/>
    </location>
</feature>
<keyword evidence="4 6" id="KW-1133">Transmembrane helix</keyword>
<keyword evidence="3 6" id="KW-0812">Transmembrane</keyword>
<accession>A0A9P0GX10</accession>
<feature type="transmembrane region" description="Helical" evidence="6">
    <location>
        <begin position="18"/>
        <end position="36"/>
    </location>
</feature>
<reference evidence="7" key="1">
    <citation type="submission" date="2022-01" db="EMBL/GenBank/DDBJ databases">
        <authorList>
            <person name="King R."/>
        </authorList>
    </citation>
    <scope>NUCLEOTIDE SEQUENCE</scope>
</reference>
<dbReference type="GO" id="GO:0032468">
    <property type="term" value="P:Golgi calcium ion homeostasis"/>
    <property type="evidence" value="ECO:0007669"/>
    <property type="project" value="TreeGrafter"/>
</dbReference>
<feature type="transmembrane region" description="Helical" evidence="6">
    <location>
        <begin position="223"/>
        <end position="242"/>
    </location>
</feature>
<evidence type="ECO:0000256" key="3">
    <source>
        <dbReference type="ARBA" id="ARBA00022692"/>
    </source>
</evidence>
<evidence type="ECO:0000313" key="7">
    <source>
        <dbReference type="EMBL" id="CAH1389203.1"/>
    </source>
</evidence>
<comment type="subcellular location">
    <subcellularLocation>
        <location evidence="1 6">Membrane</location>
        <topology evidence="1 6">Multi-pass membrane protein</topology>
    </subcellularLocation>
</comment>
<evidence type="ECO:0000256" key="4">
    <source>
        <dbReference type="ARBA" id="ARBA00022989"/>
    </source>
</evidence>
<protein>
    <recommendedName>
        <fullName evidence="6">GDT1 family protein</fullName>
    </recommendedName>
</protein>
<dbReference type="GO" id="GO:0032472">
    <property type="term" value="P:Golgi calcium ion transport"/>
    <property type="evidence" value="ECO:0007669"/>
    <property type="project" value="TreeGrafter"/>
</dbReference>
<feature type="transmembrane region" description="Helical" evidence="6">
    <location>
        <begin position="190"/>
        <end position="211"/>
    </location>
</feature>
<sequence length="247" mass="26963">MSVLPSETSTLDLSENQYGGVGFTHGFIASLAVIVVSEIGDKTFFIAAIMSMKHSRLLVFAGAISALALMTVISVIFGYTANIIPRIYITYVSTLLFAIFGLKMLREGYHMAPNQGMEELEEVQSDLHKREEELEKEILIQDAESGAKKRVRTYIVVFKIMFQAFALTFFAELGDRSQISTIILAAREDVYGVIIGGIIGHSLCTGLAVIGGRFIAQKISVRTVTIAGGVVFLLFAFSAVFLDLTNS</sequence>
<dbReference type="EMBL" id="OV725077">
    <property type="protein sequence ID" value="CAH1389203.1"/>
    <property type="molecule type" value="Genomic_DNA"/>
</dbReference>
<dbReference type="InterPro" id="IPR049555">
    <property type="entry name" value="GDT1-like_CS"/>
</dbReference>
<dbReference type="GO" id="GO:0015085">
    <property type="term" value="F:calcium ion transmembrane transporter activity"/>
    <property type="evidence" value="ECO:0007669"/>
    <property type="project" value="TreeGrafter"/>
</dbReference>
<dbReference type="OrthoDB" id="442680at2759"/>
<name>A0A9P0GX10_NEZVI</name>
<dbReference type="GO" id="GO:0016020">
    <property type="term" value="C:membrane"/>
    <property type="evidence" value="ECO:0007669"/>
    <property type="project" value="UniProtKB-SubCell"/>
</dbReference>
<organism evidence="7 8">
    <name type="scientific">Nezara viridula</name>
    <name type="common">Southern green stink bug</name>
    <name type="synonym">Cimex viridulus</name>
    <dbReference type="NCBI Taxonomy" id="85310"/>
    <lineage>
        <taxon>Eukaryota</taxon>
        <taxon>Metazoa</taxon>
        <taxon>Ecdysozoa</taxon>
        <taxon>Arthropoda</taxon>
        <taxon>Hexapoda</taxon>
        <taxon>Insecta</taxon>
        <taxon>Pterygota</taxon>
        <taxon>Neoptera</taxon>
        <taxon>Paraneoptera</taxon>
        <taxon>Hemiptera</taxon>
        <taxon>Heteroptera</taxon>
        <taxon>Panheteroptera</taxon>
        <taxon>Pentatomomorpha</taxon>
        <taxon>Pentatomoidea</taxon>
        <taxon>Pentatomidae</taxon>
        <taxon>Pentatominae</taxon>
        <taxon>Nezara</taxon>
    </lineage>
</organism>